<organism evidence="2">
    <name type="scientific">hydrothermal vent metagenome</name>
    <dbReference type="NCBI Taxonomy" id="652676"/>
    <lineage>
        <taxon>unclassified sequences</taxon>
        <taxon>metagenomes</taxon>
        <taxon>ecological metagenomes</taxon>
    </lineage>
</organism>
<protein>
    <submittedName>
        <fullName evidence="2">COG2102: Predicted ATPases of PP-loop superfamily</fullName>
    </submittedName>
</protein>
<reference evidence="2" key="1">
    <citation type="submission" date="2018-06" db="EMBL/GenBank/DDBJ databases">
        <authorList>
            <person name="Zhirakovskaya E."/>
        </authorList>
    </citation>
    <scope>NUCLEOTIDE SEQUENCE</scope>
</reference>
<dbReference type="InterPro" id="IPR014729">
    <property type="entry name" value="Rossmann-like_a/b/a_fold"/>
</dbReference>
<evidence type="ECO:0000259" key="1">
    <source>
        <dbReference type="Pfam" id="PF01902"/>
    </source>
</evidence>
<dbReference type="AlphaFoldDB" id="A0A3B0YG44"/>
<dbReference type="EMBL" id="UOFL01000060">
    <property type="protein sequence ID" value="VAW74617.1"/>
    <property type="molecule type" value="Genomic_DNA"/>
</dbReference>
<proteinExistence type="predicted"/>
<dbReference type="Pfam" id="PF01902">
    <property type="entry name" value="Diphthami_syn_2"/>
    <property type="match status" value="1"/>
</dbReference>
<dbReference type="InterPro" id="IPR002761">
    <property type="entry name" value="Diphthami_syn_dom"/>
</dbReference>
<name>A0A3B0YG44_9ZZZZ</name>
<feature type="domain" description="Diphthamide synthase" evidence="1">
    <location>
        <begin position="3"/>
        <end position="210"/>
    </location>
</feature>
<dbReference type="SUPFAM" id="SSF52402">
    <property type="entry name" value="Adenine nucleotide alpha hydrolases-like"/>
    <property type="match status" value="1"/>
</dbReference>
<dbReference type="Gene3D" id="3.40.50.620">
    <property type="entry name" value="HUPs"/>
    <property type="match status" value="1"/>
</dbReference>
<accession>A0A3B0YG44</accession>
<gene>
    <name evidence="2" type="ORF">MNBD_GAMMA12-3517</name>
</gene>
<evidence type="ECO:0000313" key="2">
    <source>
        <dbReference type="EMBL" id="VAW74617.1"/>
    </source>
</evidence>
<dbReference type="Gene3D" id="3.90.1490.10">
    <property type="entry name" value="putative n-type atp pyrophosphatase, domain 2"/>
    <property type="match status" value="1"/>
</dbReference>
<sequence>MISWSTGKDSAWAYYKISQQSEYNVLGLFCTVNKKYARTAMHAVRIELLQMQAESIGLPLEIIEIPYPCSNADYEKIMGLFIDKVKVKNIECFVFGDLFLEDIRAYREDQLKDTGITPVFPLWNIPTQKLAKEMIEQGLKAVVTCIDPKQIGSQYVGKIFDLEFLESLPEQTDPCGENGEFHSYVYEGPMFNHNINIEIGEVVERDGFVFADVVAKTEVS</sequence>